<dbReference type="STRING" id="166423.A0A0M9AA50"/>
<evidence type="ECO:0000313" key="4">
    <source>
        <dbReference type="Proteomes" id="UP000053105"/>
    </source>
</evidence>
<dbReference type="InterPro" id="IPR016024">
    <property type="entry name" value="ARM-type_fold"/>
</dbReference>
<protein>
    <submittedName>
        <fullName evidence="3">Armadillo repeat-containing protein 3</fullName>
    </submittedName>
</protein>
<dbReference type="SUPFAM" id="SSF48371">
    <property type="entry name" value="ARM repeat"/>
    <property type="match status" value="1"/>
</dbReference>
<sequence length="838" mass="95377">TAIQLLQCDEKPILLAAAAALAKFGGKCWENLQLLFDLEITDSVIPLITHEDLFTRRFALKLLAEMVAIPNVRNFLLDSDYYIPHFTKVLINEIDTFMHEFSSLILAEITKDVYGTTQLLKHCRDMNFLHERLRSPDPDVKKNTMQIVHNLLQDPIGAEEIIETKSFDLQLVYELFDSPYTEIQKLALDVVADLVHRNKDDRLHDRFRRTNGLGALLKFLDNIEWEDLHADALRILRFACDNPTTVELFDDIGGIRQMLKYIEDTSNSRLFMEALGIAVRLSHTSRGRKALYTYGIVDYLLNTLMGNVQADMYEISCHGIGMMTLYNEAAKDLTAGKCVKNILDVLKNENLKLSIKLAALFALNQLLKCDTTNCQEFLDIHGQNYLLWLMKQSAGRVPVEILVGAVECVIIIVKNQALRHTVITAEIIDAICTSMNDLKIACCKALSIVCTEKIGREGFLKAQGPRRLYNLFMLNNRSTAQVVSSWDTCIETLFDAHLPIKFAFTGRLSLHDVTRDGFYVLRRNICSFPILDDIFRFKFCPLEPIYVVNCIQKDPYELSTEGPKQGSHAINNRGVFLSREILQLTMDSKFGLQCDSSLYDYVELFKCKLIAVESKNVVSRMTRGFVDVDYVASRARMLGRFVARQMSGPDPLVKCVDHQLEIHLKEIKRTIETSVIPLGMLKVGSYFERALLFKVIADRVHLPAALVRGQYGKAWIEIAVPEARRILGSFILIVGSDQFSSLERFYQVRVPIEEDTFHHYMERDTTCPETISLKQYPHQDSSLALKDSLARSSSIFPTKLLKPNFIVDLMDSPGDLIPIGSYRARLYCEKRLVCDTVC</sequence>
<organism evidence="3 4">
    <name type="scientific">Melipona quadrifasciata</name>
    <dbReference type="NCBI Taxonomy" id="166423"/>
    <lineage>
        <taxon>Eukaryota</taxon>
        <taxon>Metazoa</taxon>
        <taxon>Ecdysozoa</taxon>
        <taxon>Arthropoda</taxon>
        <taxon>Hexapoda</taxon>
        <taxon>Insecta</taxon>
        <taxon>Pterygota</taxon>
        <taxon>Neoptera</taxon>
        <taxon>Endopterygota</taxon>
        <taxon>Hymenoptera</taxon>
        <taxon>Apocrita</taxon>
        <taxon>Aculeata</taxon>
        <taxon>Apoidea</taxon>
        <taxon>Anthophila</taxon>
        <taxon>Apidae</taxon>
        <taxon>Melipona</taxon>
    </lineage>
</organism>
<keyword evidence="1" id="KW-0677">Repeat</keyword>
<dbReference type="InterPro" id="IPR055164">
    <property type="entry name" value="EDR1/CTR1/ARMC3-like_pept-like"/>
</dbReference>
<dbReference type="PANTHER" id="PTHR46618:SF1">
    <property type="entry name" value="ARMADILLO REPEAT-CONTAINING PROTEIN 3"/>
    <property type="match status" value="1"/>
</dbReference>
<feature type="non-terminal residue" evidence="3">
    <location>
        <position position="1"/>
    </location>
</feature>
<dbReference type="PANTHER" id="PTHR46618">
    <property type="entry name" value="ARMADILLO REPEAT-CONTAINING PROTEIN 3"/>
    <property type="match status" value="1"/>
</dbReference>
<evidence type="ECO:0000256" key="1">
    <source>
        <dbReference type="ARBA" id="ARBA00022737"/>
    </source>
</evidence>
<reference evidence="3 4" key="1">
    <citation type="submission" date="2015-07" db="EMBL/GenBank/DDBJ databases">
        <title>The genome of Melipona quadrifasciata.</title>
        <authorList>
            <person name="Pan H."/>
            <person name="Kapheim K."/>
        </authorList>
    </citation>
    <scope>NUCLEOTIDE SEQUENCE [LARGE SCALE GENOMIC DNA]</scope>
    <source>
        <strain evidence="3">0111107301</strain>
        <tissue evidence="3">Whole body</tissue>
    </source>
</reference>
<evidence type="ECO:0000313" key="3">
    <source>
        <dbReference type="EMBL" id="KOX79073.1"/>
    </source>
</evidence>
<dbReference type="InterPro" id="IPR052441">
    <property type="entry name" value="Armadillo-Ser/Thr_Kinase"/>
</dbReference>
<gene>
    <name evidence="3" type="ORF">WN51_10121</name>
</gene>
<keyword evidence="4" id="KW-1185">Reference proteome</keyword>
<dbReference type="AlphaFoldDB" id="A0A0M9AA50"/>
<dbReference type="InterPro" id="IPR011989">
    <property type="entry name" value="ARM-like"/>
</dbReference>
<name>A0A0M9AA50_9HYME</name>
<dbReference type="Gene3D" id="1.25.10.10">
    <property type="entry name" value="Leucine-rich Repeat Variant"/>
    <property type="match status" value="1"/>
</dbReference>
<evidence type="ECO:0000259" key="2">
    <source>
        <dbReference type="Pfam" id="PF14381"/>
    </source>
</evidence>
<dbReference type="Proteomes" id="UP000053105">
    <property type="component" value="Unassembled WGS sequence"/>
</dbReference>
<proteinExistence type="predicted"/>
<dbReference type="EMBL" id="KQ435716">
    <property type="protein sequence ID" value="KOX79073.1"/>
    <property type="molecule type" value="Genomic_DNA"/>
</dbReference>
<accession>A0A0M9AA50</accession>
<dbReference type="OrthoDB" id="7537227at2759"/>
<dbReference type="Pfam" id="PF14381">
    <property type="entry name" value="EDR1_CTR1_ARMC3_pept"/>
    <property type="match status" value="1"/>
</dbReference>
<feature type="domain" description="EDR1/CTR1/ARMC3-like peptidase-like" evidence="2">
    <location>
        <begin position="632"/>
        <end position="711"/>
    </location>
</feature>